<reference evidence="1" key="1">
    <citation type="submission" date="2016-10" db="EMBL/GenBank/DDBJ databases">
        <authorList>
            <person name="de Groot N.N."/>
        </authorList>
    </citation>
    <scope>NUCLEOTIDE SEQUENCE</scope>
</reference>
<dbReference type="EMBL" id="FPHI01000029">
    <property type="protein sequence ID" value="SFV66244.1"/>
    <property type="molecule type" value="Genomic_DNA"/>
</dbReference>
<proteinExistence type="predicted"/>
<gene>
    <name evidence="1" type="ORF">MNB_SV-3-644</name>
</gene>
<accession>A0A1W1CKD8</accession>
<evidence type="ECO:0008006" key="2">
    <source>
        <dbReference type="Google" id="ProtNLM"/>
    </source>
</evidence>
<dbReference type="AlphaFoldDB" id="A0A1W1CKD8"/>
<name>A0A1W1CKD8_9ZZZZ</name>
<protein>
    <recommendedName>
        <fullName evidence="2">Death on curing protein, Doc toxin</fullName>
    </recommendedName>
</protein>
<evidence type="ECO:0000313" key="1">
    <source>
        <dbReference type="EMBL" id="SFV66244.1"/>
    </source>
</evidence>
<sequence length="79" mass="9440">MTYDFHPEAEAELNHAVAYYEESKPHLGMEFAEEVFQTIQRVLDFPDAWQIMQGDIRRCLTKRFSFGVIKKMNRLLSWQ</sequence>
<organism evidence="1">
    <name type="scientific">hydrothermal vent metagenome</name>
    <dbReference type="NCBI Taxonomy" id="652676"/>
    <lineage>
        <taxon>unclassified sequences</taxon>
        <taxon>metagenomes</taxon>
        <taxon>ecological metagenomes</taxon>
    </lineage>
</organism>